<evidence type="ECO:0000313" key="3">
    <source>
        <dbReference type="EMBL" id="CAB4610800.1"/>
    </source>
</evidence>
<dbReference type="PANTHER" id="PTHR30399">
    <property type="entry name" value="UNCHARACTERIZED PROTEIN YGJP"/>
    <property type="match status" value="1"/>
</dbReference>
<dbReference type="PANTHER" id="PTHR30399:SF1">
    <property type="entry name" value="UTP PYROPHOSPHATASE"/>
    <property type="match status" value="1"/>
</dbReference>
<dbReference type="InterPro" id="IPR002725">
    <property type="entry name" value="YgjP-like_metallopeptidase"/>
</dbReference>
<protein>
    <submittedName>
        <fullName evidence="3">Unannotated protein</fullName>
    </submittedName>
</protein>
<evidence type="ECO:0000259" key="2">
    <source>
        <dbReference type="Pfam" id="PF01863"/>
    </source>
</evidence>
<accession>A0A6J6HD22</accession>
<reference evidence="3" key="1">
    <citation type="submission" date="2020-05" db="EMBL/GenBank/DDBJ databases">
        <authorList>
            <person name="Chiriac C."/>
            <person name="Salcher M."/>
            <person name="Ghai R."/>
            <person name="Kavagutti S V."/>
        </authorList>
    </citation>
    <scope>NUCLEOTIDE SEQUENCE</scope>
</reference>
<name>A0A6J6HD22_9ZZZZ</name>
<organism evidence="3">
    <name type="scientific">freshwater metagenome</name>
    <dbReference type="NCBI Taxonomy" id="449393"/>
    <lineage>
        <taxon>unclassified sequences</taxon>
        <taxon>metagenomes</taxon>
        <taxon>ecological metagenomes</taxon>
    </lineage>
</organism>
<dbReference type="AlphaFoldDB" id="A0A6J6HD22"/>
<dbReference type="InterPro" id="IPR053136">
    <property type="entry name" value="UTP_pyrophosphatase-like"/>
</dbReference>
<feature type="region of interest" description="Disordered" evidence="1">
    <location>
        <begin position="1"/>
        <end position="29"/>
    </location>
</feature>
<feature type="compositionally biased region" description="Polar residues" evidence="1">
    <location>
        <begin position="1"/>
        <end position="17"/>
    </location>
</feature>
<feature type="domain" description="YgjP-like metallopeptidase" evidence="2">
    <location>
        <begin position="87"/>
        <end position="167"/>
    </location>
</feature>
<dbReference type="CDD" id="cd07344">
    <property type="entry name" value="M48_yhfN_like"/>
    <property type="match status" value="1"/>
</dbReference>
<evidence type="ECO:0000256" key="1">
    <source>
        <dbReference type="SAM" id="MobiDB-lite"/>
    </source>
</evidence>
<dbReference type="Pfam" id="PF01863">
    <property type="entry name" value="YgjP-like"/>
    <property type="match status" value="1"/>
</dbReference>
<proteinExistence type="predicted"/>
<dbReference type="Gene3D" id="3.30.2010.10">
    <property type="entry name" value="Metalloproteases ('zincins'), catalytic domain"/>
    <property type="match status" value="1"/>
</dbReference>
<gene>
    <name evidence="3" type="ORF">UFOPK1835_01076</name>
</gene>
<dbReference type="EMBL" id="CAEZUP010000041">
    <property type="protein sequence ID" value="CAB4610800.1"/>
    <property type="molecule type" value="Genomic_DNA"/>
</dbReference>
<sequence>MTGLFSSKTTNSRSPNRSDPALTAPQPNPLPVEVVYSRRRRKTVQATVVDGVIRIQAPAGIPRAELDGHIGDLVARLSRRYQADTVDLAARAAKLARRFKFPQPTLVRWAEQRTQWGSCTPSTGEIRISTRLAQWPPWVLDYVLVHELAHLVELNHSAAFHQLVDQYPLAERARGFLIAKSITESDTDSTTYADDTEPSHDTLF</sequence>